<reference evidence="1" key="2">
    <citation type="submission" date="2021-01" db="EMBL/GenBank/DDBJ databases">
        <authorList>
            <person name="Mieszkin S."/>
            <person name="Pouder E."/>
            <person name="Alain K."/>
        </authorList>
    </citation>
    <scope>NUCLEOTIDE SEQUENCE</scope>
    <source>
        <strain evidence="1">HW T2.11</strain>
    </source>
</reference>
<dbReference type="RefSeq" id="WP_227322274.1">
    <property type="nucleotide sequence ID" value="NZ_JAESVB010000007.1"/>
</dbReference>
<name>A0A963YT63_9PROT</name>
<dbReference type="AlphaFoldDB" id="A0A963YT63"/>
<reference evidence="1" key="1">
    <citation type="journal article" date="2021" name="Microorganisms">
        <title>Acidisoma silvae sp. nov. and Acidisomacellulosilytica sp. nov., Two Acidophilic Bacteria Isolated from Decaying Wood, Hydrolyzing Cellulose and Producing Poly-3-hydroxybutyrate.</title>
        <authorList>
            <person name="Mieszkin S."/>
            <person name="Pouder E."/>
            <person name="Uroz S."/>
            <person name="Simon-Colin C."/>
            <person name="Alain K."/>
        </authorList>
    </citation>
    <scope>NUCLEOTIDE SEQUENCE</scope>
    <source>
        <strain evidence="1">HW T2.11</strain>
    </source>
</reference>
<sequence length="61" mass="6414">MEDATDIAAYVRAAAALQGLGLDEAELARVTAAFTLVTRFAEPVLAWPVDAAVEPALVFQP</sequence>
<dbReference type="EMBL" id="JAESVB010000007">
    <property type="protein sequence ID" value="MCB8876613.1"/>
    <property type="molecule type" value="Genomic_DNA"/>
</dbReference>
<dbReference type="Proteomes" id="UP000708298">
    <property type="component" value="Unassembled WGS sequence"/>
</dbReference>
<dbReference type="Pfam" id="PF13318">
    <property type="entry name" value="AtzG-like"/>
    <property type="match status" value="1"/>
</dbReference>
<protein>
    <submittedName>
        <fullName evidence="1">DUF4089 domain-containing protein</fullName>
    </submittedName>
</protein>
<evidence type="ECO:0000313" key="2">
    <source>
        <dbReference type="Proteomes" id="UP000708298"/>
    </source>
</evidence>
<comment type="caution">
    <text evidence="1">The sequence shown here is derived from an EMBL/GenBank/DDBJ whole genome shotgun (WGS) entry which is preliminary data.</text>
</comment>
<gene>
    <name evidence="1" type="ORF">ASILVAE211_15580</name>
</gene>
<dbReference type="InterPro" id="IPR025148">
    <property type="entry name" value="AtzG-like"/>
</dbReference>
<evidence type="ECO:0000313" key="1">
    <source>
        <dbReference type="EMBL" id="MCB8876613.1"/>
    </source>
</evidence>
<accession>A0A963YT63</accession>
<organism evidence="1 2">
    <name type="scientific">Acidisoma silvae</name>
    <dbReference type="NCBI Taxonomy" id="2802396"/>
    <lineage>
        <taxon>Bacteria</taxon>
        <taxon>Pseudomonadati</taxon>
        <taxon>Pseudomonadota</taxon>
        <taxon>Alphaproteobacteria</taxon>
        <taxon>Acetobacterales</taxon>
        <taxon>Acidocellaceae</taxon>
        <taxon>Acidisoma</taxon>
    </lineage>
</organism>
<keyword evidence="2" id="KW-1185">Reference proteome</keyword>
<proteinExistence type="predicted"/>